<feature type="transmembrane region" description="Helical" evidence="2">
    <location>
        <begin position="274"/>
        <end position="300"/>
    </location>
</feature>
<feature type="transmembrane region" description="Helical" evidence="2">
    <location>
        <begin position="203"/>
        <end position="223"/>
    </location>
</feature>
<organism evidence="3 4">
    <name type="scientific">Azospirillum brasilense</name>
    <dbReference type="NCBI Taxonomy" id="192"/>
    <lineage>
        <taxon>Bacteria</taxon>
        <taxon>Pseudomonadati</taxon>
        <taxon>Pseudomonadota</taxon>
        <taxon>Alphaproteobacteria</taxon>
        <taxon>Rhodospirillales</taxon>
        <taxon>Azospirillaceae</taxon>
        <taxon>Azospirillum</taxon>
    </lineage>
</organism>
<proteinExistence type="predicted"/>
<feature type="transmembrane region" description="Helical" evidence="2">
    <location>
        <begin position="67"/>
        <end position="88"/>
    </location>
</feature>
<dbReference type="Proteomes" id="UP000318529">
    <property type="component" value="Unassembled WGS sequence"/>
</dbReference>
<feature type="transmembrane region" description="Helical" evidence="2">
    <location>
        <begin position="175"/>
        <end position="197"/>
    </location>
</feature>
<evidence type="ECO:0000313" key="4">
    <source>
        <dbReference type="Proteomes" id="UP000318529"/>
    </source>
</evidence>
<feature type="transmembrane region" description="Helical" evidence="2">
    <location>
        <begin position="397"/>
        <end position="418"/>
    </location>
</feature>
<evidence type="ECO:0000313" key="3">
    <source>
        <dbReference type="EMBL" id="TWA85006.1"/>
    </source>
</evidence>
<comment type="caution">
    <text evidence="3">The sequence shown here is derived from an EMBL/GenBank/DDBJ whole genome shotgun (WGS) entry which is preliminary data.</text>
</comment>
<accession>A0A560CJL3</accession>
<protein>
    <recommendedName>
        <fullName evidence="5">DUF2029 domain-containing protein</fullName>
    </recommendedName>
</protein>
<feature type="transmembrane region" description="Helical" evidence="2">
    <location>
        <begin position="142"/>
        <end position="163"/>
    </location>
</feature>
<dbReference type="EMBL" id="VITH01000004">
    <property type="protein sequence ID" value="TWA85006.1"/>
    <property type="molecule type" value="Genomic_DNA"/>
</dbReference>
<evidence type="ECO:0000256" key="1">
    <source>
        <dbReference type="SAM" id="MobiDB-lite"/>
    </source>
</evidence>
<keyword evidence="2" id="KW-0472">Membrane</keyword>
<reference evidence="3 4" key="1">
    <citation type="submission" date="2019-06" db="EMBL/GenBank/DDBJ databases">
        <title>Genomic Encyclopedia of Type Strains, Phase IV (KMG-V): Genome sequencing to study the core and pangenomes of soil and plant-associated prokaryotes.</title>
        <authorList>
            <person name="Whitman W."/>
        </authorList>
    </citation>
    <scope>NUCLEOTIDE SEQUENCE [LARGE SCALE GENOMIC DNA]</scope>
    <source>
        <strain evidence="3 4">BR 11650</strain>
    </source>
</reference>
<sequence>MPLAARDSASRNTAGRNEVAPEFPLPPQDRHRVLAVGRPLAYQGADASLGSPTSMTLLPTAPRPRTAALAFLLLAPPLYGLLGLALGMDANWDLRNYHWYNAYALLTGRLGMDMLPAQMPSFYNPLLDVPFYLLASHLPARAAGFVWGTLHGLNLALAFLLAHATLRVGGAGPRVALAALLAVMAGFGGGTLGLLGTTFHDNMVSLGILGALVVVAGTLPRLVDGPAPGALARAAAAGLLAGAAMGMKNPTVIYAVGLCLAFLALPARPWRRLWLAFAFGIGVLGGLALCGGFWMAHLWVEYGNPVFPHMNQIFKSPFAALSGYVNVSFFPDSRLERLFFPLVFPFAPLKVGEVPFLDLRVLVLFVLVPAAAALALLGRAFRHPSAGLADTAATRYLLTAMAVTYALWVGMFCIYRYLVPLEMLAPLAIVMAAGLLPVPRRAALVLAAVLLLLVQATARPADWGRVPWSDRWVEAAVPPIEDPDDTMVLMAGYWAISHVIPAFPPRIPFVRIQSNFLQPDSVGNGYLALMQDKVGAHRGRFLMLSTIPDTPGAARAAALLGLRVEQDNCRAIPNNLGEPLNLCAVQRMADHERSVD</sequence>
<evidence type="ECO:0008006" key="5">
    <source>
        <dbReference type="Google" id="ProtNLM"/>
    </source>
</evidence>
<keyword evidence="2" id="KW-0812">Transmembrane</keyword>
<name>A0A560CJL3_AZOBR</name>
<feature type="region of interest" description="Disordered" evidence="1">
    <location>
        <begin position="1"/>
        <end position="27"/>
    </location>
</feature>
<evidence type="ECO:0000256" key="2">
    <source>
        <dbReference type="SAM" id="Phobius"/>
    </source>
</evidence>
<gene>
    <name evidence="3" type="ORF">FBZ83_104277</name>
</gene>
<dbReference type="AlphaFoldDB" id="A0A560CJL3"/>
<keyword evidence="2" id="KW-1133">Transmembrane helix</keyword>
<feature type="transmembrane region" description="Helical" evidence="2">
    <location>
        <begin position="359"/>
        <end position="377"/>
    </location>
</feature>